<evidence type="ECO:0000313" key="3">
    <source>
        <dbReference type="Proteomes" id="UP001208570"/>
    </source>
</evidence>
<dbReference type="PANTHER" id="PTHR46513:SF44">
    <property type="entry name" value="LDL RECEPTOR RELATED PROTEIN 4"/>
    <property type="match status" value="1"/>
</dbReference>
<evidence type="ECO:0000313" key="2">
    <source>
        <dbReference type="EMBL" id="KAK2157521.1"/>
    </source>
</evidence>
<feature type="repeat" description="LDL-receptor class B" evidence="1">
    <location>
        <begin position="144"/>
        <end position="186"/>
    </location>
</feature>
<dbReference type="AlphaFoldDB" id="A0AAD9JRD5"/>
<comment type="caution">
    <text evidence="2">The sequence shown here is derived from an EMBL/GenBank/DDBJ whole genome shotgun (WGS) entry which is preliminary data.</text>
</comment>
<dbReference type="EMBL" id="JAODUP010000189">
    <property type="protein sequence ID" value="KAK2157521.1"/>
    <property type="molecule type" value="Genomic_DNA"/>
</dbReference>
<reference evidence="2" key="1">
    <citation type="journal article" date="2023" name="Mol. Biol. Evol.">
        <title>Third-Generation Sequencing Reveals the Adaptive Role of the Epigenome in Three Deep-Sea Polychaetes.</title>
        <authorList>
            <person name="Perez M."/>
            <person name="Aroh O."/>
            <person name="Sun Y."/>
            <person name="Lan Y."/>
            <person name="Juniper S.K."/>
            <person name="Young C.R."/>
            <person name="Angers B."/>
            <person name="Qian P.Y."/>
        </authorList>
    </citation>
    <scope>NUCLEOTIDE SEQUENCE</scope>
    <source>
        <strain evidence="2">P08H-3</strain>
    </source>
</reference>
<dbReference type="Gene3D" id="2.120.10.30">
    <property type="entry name" value="TolB, C-terminal domain"/>
    <property type="match status" value="2"/>
</dbReference>
<dbReference type="Pfam" id="PF00058">
    <property type="entry name" value="Ldl_recept_b"/>
    <property type="match status" value="2"/>
</dbReference>
<dbReference type="InterPro" id="IPR000033">
    <property type="entry name" value="LDLR_classB_rpt"/>
</dbReference>
<gene>
    <name evidence="2" type="ORF">LSH36_189g00006</name>
</gene>
<name>A0AAD9JRD5_9ANNE</name>
<dbReference type="PANTHER" id="PTHR46513">
    <property type="entry name" value="VITELLOGENIN RECEPTOR-LIKE PROTEIN-RELATED-RELATED"/>
    <property type="match status" value="1"/>
</dbReference>
<organism evidence="2 3">
    <name type="scientific">Paralvinella palmiformis</name>
    <dbReference type="NCBI Taxonomy" id="53620"/>
    <lineage>
        <taxon>Eukaryota</taxon>
        <taxon>Metazoa</taxon>
        <taxon>Spiralia</taxon>
        <taxon>Lophotrochozoa</taxon>
        <taxon>Annelida</taxon>
        <taxon>Polychaeta</taxon>
        <taxon>Sedentaria</taxon>
        <taxon>Canalipalpata</taxon>
        <taxon>Terebellida</taxon>
        <taxon>Terebelliformia</taxon>
        <taxon>Alvinellidae</taxon>
        <taxon>Paralvinella</taxon>
    </lineage>
</organism>
<dbReference type="InterPro" id="IPR011042">
    <property type="entry name" value="6-blade_b-propeller_TolB-like"/>
</dbReference>
<dbReference type="InterPro" id="IPR050778">
    <property type="entry name" value="Cueball_EGF_LRP_Nidogen"/>
</dbReference>
<dbReference type="SMART" id="SM00135">
    <property type="entry name" value="LY"/>
    <property type="match status" value="3"/>
</dbReference>
<accession>A0AAD9JRD5</accession>
<feature type="repeat" description="LDL-receptor class B" evidence="1">
    <location>
        <begin position="100"/>
        <end position="143"/>
    </location>
</feature>
<dbReference type="PROSITE" id="PS51120">
    <property type="entry name" value="LDLRB"/>
    <property type="match status" value="2"/>
</dbReference>
<proteinExistence type="predicted"/>
<sequence>MLISTLTEIHYANLSDFDGHATFIPLINTTEVSSVDYDPVEEYLYWADTNKDIIARARLDGSDTTSHTIERSDFKITDTEILIQEFLDQPGSISLDKGNGKMYWTETGSYPRIERANLDGSERKELVHMPLRTPLVLTLDTTKGKMYWADGGLNRIMSSDLDGKNRQMTYEGDITPSPSMAYHGDHIYWIDSSNSVFTKILKLNTSETGVGAEFIFARIYWDIFDLKATKTKDGKEILLIGEFEGLVEVDLNIEKDFGRQIWPLRNYEPIALDLDPRDDKIYTMNYDESDIKSVYLHSDSFVRNLVEFVP</sequence>
<dbReference type="Proteomes" id="UP001208570">
    <property type="component" value="Unassembled WGS sequence"/>
</dbReference>
<keyword evidence="3" id="KW-1185">Reference proteome</keyword>
<evidence type="ECO:0000256" key="1">
    <source>
        <dbReference type="PROSITE-ProRule" id="PRU00461"/>
    </source>
</evidence>
<dbReference type="SUPFAM" id="SSF63825">
    <property type="entry name" value="YWTD domain"/>
    <property type="match status" value="1"/>
</dbReference>
<protein>
    <submittedName>
        <fullName evidence="2">Uncharacterized protein</fullName>
    </submittedName>
</protein>